<evidence type="ECO:0000256" key="2">
    <source>
        <dbReference type="SAM" id="SignalP"/>
    </source>
</evidence>
<keyword evidence="2" id="KW-0732">Signal</keyword>
<proteinExistence type="predicted"/>
<evidence type="ECO:0000313" key="3">
    <source>
        <dbReference type="EMBL" id="CAD7412858.1"/>
    </source>
</evidence>
<reference evidence="3" key="1">
    <citation type="submission" date="2020-11" db="EMBL/GenBank/DDBJ databases">
        <authorList>
            <person name="Tran Van P."/>
        </authorList>
    </citation>
    <scope>NUCLEOTIDE SEQUENCE</scope>
</reference>
<evidence type="ECO:0000256" key="1">
    <source>
        <dbReference type="SAM" id="MobiDB-lite"/>
    </source>
</evidence>
<feature type="compositionally biased region" description="Acidic residues" evidence="1">
    <location>
        <begin position="176"/>
        <end position="186"/>
    </location>
</feature>
<dbReference type="EMBL" id="OD006360">
    <property type="protein sequence ID" value="CAD7412858.1"/>
    <property type="molecule type" value="Genomic_DNA"/>
</dbReference>
<protein>
    <submittedName>
        <fullName evidence="3">Uncharacterized protein</fullName>
    </submittedName>
</protein>
<feature type="chain" id="PRO_5031208754" evidence="2">
    <location>
        <begin position="38"/>
        <end position="204"/>
    </location>
</feature>
<organism evidence="3">
    <name type="scientific">Timema poppense</name>
    <name type="common">Walking stick</name>
    <dbReference type="NCBI Taxonomy" id="170557"/>
    <lineage>
        <taxon>Eukaryota</taxon>
        <taxon>Metazoa</taxon>
        <taxon>Ecdysozoa</taxon>
        <taxon>Arthropoda</taxon>
        <taxon>Hexapoda</taxon>
        <taxon>Insecta</taxon>
        <taxon>Pterygota</taxon>
        <taxon>Neoptera</taxon>
        <taxon>Polyneoptera</taxon>
        <taxon>Phasmatodea</taxon>
        <taxon>Timematodea</taxon>
        <taxon>Timematoidea</taxon>
        <taxon>Timematidae</taxon>
        <taxon>Timema</taxon>
    </lineage>
</organism>
<name>A0A7R9DFI4_TIMPO</name>
<sequence length="204" mass="22340">MELVANCFTGCVRIVQGSQVAVLNFRLLLLFLAKTASDYSNGYTIGPAVLLPATYLRNYANTIYQCLIAVLKSTRSERLKSTLEIVLANNWITGVAADLVDRQFNSGGIAIADSLRDGHRTSQITKHVRSGDHAVHGEGSAPPEENDLALHASSLLRPRTSSVKWECVSREGSSGSEDENSEDDSDSRDPVGYRCQHCYINCNY</sequence>
<feature type="signal peptide" evidence="2">
    <location>
        <begin position="1"/>
        <end position="37"/>
    </location>
</feature>
<feature type="region of interest" description="Disordered" evidence="1">
    <location>
        <begin position="166"/>
        <end position="191"/>
    </location>
</feature>
<accession>A0A7R9DFI4</accession>
<dbReference type="AlphaFoldDB" id="A0A7R9DFI4"/>
<gene>
    <name evidence="3" type="ORF">TPSB3V08_LOCUS8671</name>
</gene>